<evidence type="ECO:0000313" key="2">
    <source>
        <dbReference type="EMBL" id="MEH7827620.1"/>
    </source>
</evidence>
<gene>
    <name evidence="2" type="ORF">V6590_05635</name>
</gene>
<feature type="region of interest" description="Disordered" evidence="1">
    <location>
        <begin position="56"/>
        <end position="99"/>
    </location>
</feature>
<dbReference type="EMBL" id="JBALHR010000002">
    <property type="protein sequence ID" value="MEH7827620.1"/>
    <property type="molecule type" value="Genomic_DNA"/>
</dbReference>
<comment type="caution">
    <text evidence="2">The sequence shown here is derived from an EMBL/GenBank/DDBJ whole genome shotgun (WGS) entry which is preliminary data.</text>
</comment>
<organism evidence="2 3">
    <name type="scientific">Gemmobacter denitrificans</name>
    <dbReference type="NCBI Taxonomy" id="3123040"/>
    <lineage>
        <taxon>Bacteria</taxon>
        <taxon>Pseudomonadati</taxon>
        <taxon>Pseudomonadota</taxon>
        <taxon>Alphaproteobacteria</taxon>
        <taxon>Rhodobacterales</taxon>
        <taxon>Paracoccaceae</taxon>
        <taxon>Gemmobacter</taxon>
    </lineage>
</organism>
<sequence length="120" mass="13051">MGKADPRYWLKLYLTGQRRCALDHIIGRAVQAMTVRCASVNVTRIKATSLLATLDPPKDNLKIPKRRQTLDGPTFRPPQGALSGGNRQDLAAKSPGHSRASCAKVFDVKSCFGHRAAPLA</sequence>
<dbReference type="RefSeq" id="WP_335420776.1">
    <property type="nucleotide sequence ID" value="NZ_JBALHR010000002.1"/>
</dbReference>
<dbReference type="Proteomes" id="UP001431963">
    <property type="component" value="Unassembled WGS sequence"/>
</dbReference>
<evidence type="ECO:0000256" key="1">
    <source>
        <dbReference type="SAM" id="MobiDB-lite"/>
    </source>
</evidence>
<evidence type="ECO:0000313" key="3">
    <source>
        <dbReference type="Proteomes" id="UP001431963"/>
    </source>
</evidence>
<keyword evidence="3" id="KW-1185">Reference proteome</keyword>
<protein>
    <submittedName>
        <fullName evidence="2">Uncharacterized protein</fullName>
    </submittedName>
</protein>
<accession>A0ABU8BTM4</accession>
<name>A0ABU8BTM4_9RHOB</name>
<reference evidence="2" key="1">
    <citation type="submission" date="2024-02" db="EMBL/GenBank/DDBJ databases">
        <title>Genome sequences of strain Gemmobacter sp. JM10B15.</title>
        <authorList>
            <person name="Zhang M."/>
        </authorList>
    </citation>
    <scope>NUCLEOTIDE SEQUENCE</scope>
    <source>
        <strain evidence="2">JM10B15</strain>
    </source>
</reference>
<proteinExistence type="predicted"/>